<accession>A0A5B8W6X0</accession>
<dbReference type="GO" id="GO:0004020">
    <property type="term" value="F:adenylylsulfate kinase activity"/>
    <property type="evidence" value="ECO:0007669"/>
    <property type="project" value="UniProtKB-EC"/>
</dbReference>
<dbReference type="GO" id="GO:0070814">
    <property type="term" value="P:hydrogen sulfide biosynthetic process"/>
    <property type="evidence" value="ECO:0007669"/>
    <property type="project" value="UniProtKB-UniPathway"/>
</dbReference>
<dbReference type="Proteomes" id="UP000321362">
    <property type="component" value="Chromosome"/>
</dbReference>
<dbReference type="PANTHER" id="PTHR42700">
    <property type="entry name" value="SULFATE ADENYLYLTRANSFERASE"/>
    <property type="match status" value="1"/>
</dbReference>
<dbReference type="GO" id="GO:0005524">
    <property type="term" value="F:ATP binding"/>
    <property type="evidence" value="ECO:0007669"/>
    <property type="project" value="UniProtKB-KW"/>
</dbReference>
<name>A0A5B8W6X0_9SPHI</name>
<gene>
    <name evidence="8" type="primary">cysC</name>
    <name evidence="8" type="ORF">FSB76_23005</name>
</gene>
<reference evidence="8 9" key="1">
    <citation type="journal article" date="2013" name="J. Microbiol.">
        <title>Mucilaginibacter ginsenosidivorax sp. nov., with ginsenoside converting activity isolated from sediment.</title>
        <authorList>
            <person name="Kim J.K."/>
            <person name="Choi T.E."/>
            <person name="Liu Q.M."/>
            <person name="Park H.Y."/>
            <person name="Yi T.H."/>
            <person name="Yoon M.H."/>
            <person name="Kim S.C."/>
            <person name="Im W.T."/>
        </authorList>
    </citation>
    <scope>NUCLEOTIDE SEQUENCE [LARGE SCALE GENOMIC DNA]</scope>
    <source>
        <strain evidence="8 9">KHI28</strain>
    </source>
</reference>
<dbReference type="UniPathway" id="UPA00140">
    <property type="reaction ID" value="UER00205"/>
</dbReference>
<evidence type="ECO:0000256" key="5">
    <source>
        <dbReference type="ARBA" id="ARBA00022840"/>
    </source>
</evidence>
<protein>
    <recommendedName>
        <fullName evidence="2 6">Adenylyl-sulfate kinase</fullName>
        <ecNumber evidence="2 6">2.7.1.25</ecNumber>
    </recommendedName>
</protein>
<comment type="catalytic activity">
    <reaction evidence="1 6">
        <text>adenosine 5'-phosphosulfate + ATP = 3'-phosphoadenylyl sulfate + ADP + H(+)</text>
        <dbReference type="Rhea" id="RHEA:24152"/>
        <dbReference type="ChEBI" id="CHEBI:15378"/>
        <dbReference type="ChEBI" id="CHEBI:30616"/>
        <dbReference type="ChEBI" id="CHEBI:58243"/>
        <dbReference type="ChEBI" id="CHEBI:58339"/>
        <dbReference type="ChEBI" id="CHEBI:456216"/>
        <dbReference type="EC" id="2.7.1.25"/>
    </reaction>
</comment>
<comment type="function">
    <text evidence="6">Catalyzes the synthesis of activated sulfate.</text>
</comment>
<comment type="pathway">
    <text evidence="6">Sulfur metabolism; hydrogen sulfide biosynthesis; sulfite from sulfate: step 2/3.</text>
</comment>
<keyword evidence="3 6" id="KW-0808">Transferase</keyword>
<dbReference type="PANTHER" id="PTHR42700:SF1">
    <property type="entry name" value="SULFATE ADENYLYLTRANSFERASE"/>
    <property type="match status" value="1"/>
</dbReference>
<comment type="similarity">
    <text evidence="6">Belongs to the APS kinase family.</text>
</comment>
<dbReference type="OrthoDB" id="9804504at2"/>
<sequence length="183" mass="20931">MIILLCGLSGAGKTTLAKKIKENLNRVEIQTEVIDADEYRQQLFPDLKYSKDDRFENIRRLGFIANKFSNLGIVTVISAIMPYEAMRSQLIDNYDDVKVVYVDCPLPILKARDTKGLYHKAQLPDGHPEKVCNLTGVNDPFEAPVTPHLYINTYTHNITECTGMLLTFIQQERHLLNRRYIAC</sequence>
<evidence type="ECO:0000256" key="1">
    <source>
        <dbReference type="ARBA" id="ARBA00001823"/>
    </source>
</evidence>
<dbReference type="InterPro" id="IPR002891">
    <property type="entry name" value="APS"/>
</dbReference>
<dbReference type="InterPro" id="IPR050512">
    <property type="entry name" value="Sulf_AdTrans/APS_kinase"/>
</dbReference>
<organism evidence="8 9">
    <name type="scientific">Mucilaginibacter ginsenosidivorax</name>
    <dbReference type="NCBI Taxonomy" id="862126"/>
    <lineage>
        <taxon>Bacteria</taxon>
        <taxon>Pseudomonadati</taxon>
        <taxon>Bacteroidota</taxon>
        <taxon>Sphingobacteriia</taxon>
        <taxon>Sphingobacteriales</taxon>
        <taxon>Sphingobacteriaceae</taxon>
        <taxon>Mucilaginibacter</taxon>
    </lineage>
</organism>
<dbReference type="EC" id="2.7.1.25" evidence="2 6"/>
<keyword evidence="6 8" id="KW-0418">Kinase</keyword>
<dbReference type="GO" id="GO:0010134">
    <property type="term" value="P:sulfate assimilation via adenylyl sulfate reduction"/>
    <property type="evidence" value="ECO:0007669"/>
    <property type="project" value="TreeGrafter"/>
</dbReference>
<feature type="domain" description="APS kinase" evidence="7">
    <location>
        <begin position="2"/>
        <end position="151"/>
    </location>
</feature>
<dbReference type="CDD" id="cd02027">
    <property type="entry name" value="APSK"/>
    <property type="match status" value="1"/>
</dbReference>
<evidence type="ECO:0000313" key="8">
    <source>
        <dbReference type="EMBL" id="QEC78675.1"/>
    </source>
</evidence>
<dbReference type="GO" id="GO:0019379">
    <property type="term" value="P:sulfate assimilation, phosphoadenylyl sulfate reduction by phosphoadenylyl-sulfate reductase (thioredoxin)"/>
    <property type="evidence" value="ECO:0007669"/>
    <property type="project" value="TreeGrafter"/>
</dbReference>
<dbReference type="AlphaFoldDB" id="A0A5B8W6X0"/>
<dbReference type="GO" id="GO:0004781">
    <property type="term" value="F:sulfate adenylyltransferase (ATP) activity"/>
    <property type="evidence" value="ECO:0007669"/>
    <property type="project" value="TreeGrafter"/>
</dbReference>
<dbReference type="Pfam" id="PF01583">
    <property type="entry name" value="APS_kinase"/>
    <property type="match status" value="1"/>
</dbReference>
<evidence type="ECO:0000256" key="6">
    <source>
        <dbReference type="RuleBase" id="RU004347"/>
    </source>
</evidence>
<dbReference type="EMBL" id="CP042437">
    <property type="protein sequence ID" value="QEC78675.1"/>
    <property type="molecule type" value="Genomic_DNA"/>
</dbReference>
<evidence type="ECO:0000259" key="7">
    <source>
        <dbReference type="Pfam" id="PF01583"/>
    </source>
</evidence>
<evidence type="ECO:0000256" key="4">
    <source>
        <dbReference type="ARBA" id="ARBA00022741"/>
    </source>
</evidence>
<proteinExistence type="inferred from homology"/>
<keyword evidence="4 6" id="KW-0547">Nucleotide-binding</keyword>
<dbReference type="InterPro" id="IPR027417">
    <property type="entry name" value="P-loop_NTPase"/>
</dbReference>
<keyword evidence="5 6" id="KW-0067">ATP-binding</keyword>
<dbReference type="RefSeq" id="WP_147057539.1">
    <property type="nucleotide sequence ID" value="NZ_CP042437.1"/>
</dbReference>
<dbReference type="Gene3D" id="3.40.50.300">
    <property type="entry name" value="P-loop containing nucleotide triphosphate hydrolases"/>
    <property type="match status" value="1"/>
</dbReference>
<evidence type="ECO:0000256" key="3">
    <source>
        <dbReference type="ARBA" id="ARBA00022679"/>
    </source>
</evidence>
<evidence type="ECO:0000313" key="9">
    <source>
        <dbReference type="Proteomes" id="UP000321362"/>
    </source>
</evidence>
<dbReference type="NCBIfam" id="TIGR00455">
    <property type="entry name" value="apsK"/>
    <property type="match status" value="1"/>
</dbReference>
<dbReference type="SUPFAM" id="SSF52540">
    <property type="entry name" value="P-loop containing nucleoside triphosphate hydrolases"/>
    <property type="match status" value="1"/>
</dbReference>
<dbReference type="KEGG" id="mgk:FSB76_23005"/>
<evidence type="ECO:0000256" key="2">
    <source>
        <dbReference type="ARBA" id="ARBA00012121"/>
    </source>
</evidence>
<dbReference type="GO" id="GO:0005737">
    <property type="term" value="C:cytoplasm"/>
    <property type="evidence" value="ECO:0007669"/>
    <property type="project" value="TreeGrafter"/>
</dbReference>
<keyword evidence="9" id="KW-1185">Reference proteome</keyword>
<dbReference type="InterPro" id="IPR059117">
    <property type="entry name" value="APS_kinase_dom"/>
</dbReference>